<dbReference type="Proteomes" id="UP000507470">
    <property type="component" value="Unassembled WGS sequence"/>
</dbReference>
<evidence type="ECO:0000259" key="2">
    <source>
        <dbReference type="PROSITE" id="PS50119"/>
    </source>
</evidence>
<keyword evidence="4" id="KW-1185">Reference proteome</keyword>
<dbReference type="SUPFAM" id="SSF57845">
    <property type="entry name" value="B-box zinc-binding domain"/>
    <property type="match status" value="1"/>
</dbReference>
<organism evidence="3 4">
    <name type="scientific">Mytilus coruscus</name>
    <name type="common">Sea mussel</name>
    <dbReference type="NCBI Taxonomy" id="42192"/>
    <lineage>
        <taxon>Eukaryota</taxon>
        <taxon>Metazoa</taxon>
        <taxon>Spiralia</taxon>
        <taxon>Lophotrochozoa</taxon>
        <taxon>Mollusca</taxon>
        <taxon>Bivalvia</taxon>
        <taxon>Autobranchia</taxon>
        <taxon>Pteriomorphia</taxon>
        <taxon>Mytilida</taxon>
        <taxon>Mytiloidea</taxon>
        <taxon>Mytilidae</taxon>
        <taxon>Mytilinae</taxon>
        <taxon>Mytilus</taxon>
    </lineage>
</organism>
<dbReference type="GO" id="GO:0008270">
    <property type="term" value="F:zinc ion binding"/>
    <property type="evidence" value="ECO:0007669"/>
    <property type="project" value="UniProtKB-KW"/>
</dbReference>
<keyword evidence="1" id="KW-0479">Metal-binding</keyword>
<sequence length="237" mass="27135">MDTHGNSAERNISETLLTTMRIINKKKMTGRSVVNFRGAPTLRRNISPEFQSSSNVIPESEFKCKDHNEDVSLSCNTCNVVVCSSCVTESHKRHAFPQLMDSITQLKEKNKKDLRRKVEIVVKAITKEGTKTKVMVDKCIAQMIASFKNQSRMEKYILTKIMADTRMDLKSGIHLDKKIYELDKKLIDEKLLQSVLKLIHDIAKLTIEPIPDFPNIQYTTTFSTDDIKQLFGILEIR</sequence>
<dbReference type="InterPro" id="IPR000315">
    <property type="entry name" value="Znf_B-box"/>
</dbReference>
<proteinExistence type="predicted"/>
<accession>A0A6J8BA96</accession>
<evidence type="ECO:0000313" key="4">
    <source>
        <dbReference type="Proteomes" id="UP000507470"/>
    </source>
</evidence>
<reference evidence="3 4" key="1">
    <citation type="submission" date="2020-06" db="EMBL/GenBank/DDBJ databases">
        <authorList>
            <person name="Li R."/>
            <person name="Bekaert M."/>
        </authorList>
    </citation>
    <scope>NUCLEOTIDE SEQUENCE [LARGE SCALE GENOMIC DNA]</scope>
    <source>
        <strain evidence="4">wild</strain>
    </source>
</reference>
<evidence type="ECO:0000256" key="1">
    <source>
        <dbReference type="PROSITE-ProRule" id="PRU00024"/>
    </source>
</evidence>
<dbReference type="Pfam" id="PF00643">
    <property type="entry name" value="zf-B_box"/>
    <property type="match status" value="1"/>
</dbReference>
<dbReference type="AlphaFoldDB" id="A0A6J8BA96"/>
<dbReference type="PROSITE" id="PS50119">
    <property type="entry name" value="ZF_BBOX"/>
    <property type="match status" value="1"/>
</dbReference>
<keyword evidence="1" id="KW-0862">Zinc</keyword>
<dbReference type="Gene3D" id="3.30.160.60">
    <property type="entry name" value="Classic Zinc Finger"/>
    <property type="match status" value="1"/>
</dbReference>
<name>A0A6J8BA96_MYTCO</name>
<dbReference type="OrthoDB" id="6081610at2759"/>
<protein>
    <recommendedName>
        <fullName evidence="2">B box-type domain-containing protein</fullName>
    </recommendedName>
</protein>
<evidence type="ECO:0000313" key="3">
    <source>
        <dbReference type="EMBL" id="CAC5380260.1"/>
    </source>
</evidence>
<dbReference type="EMBL" id="CACVKT020002866">
    <property type="protein sequence ID" value="CAC5380260.1"/>
    <property type="molecule type" value="Genomic_DNA"/>
</dbReference>
<gene>
    <name evidence="3" type="ORF">MCOR_16234</name>
</gene>
<keyword evidence="1" id="KW-0863">Zinc-finger</keyword>
<feature type="domain" description="B box-type" evidence="2">
    <location>
        <begin position="59"/>
        <end position="99"/>
    </location>
</feature>